<protein>
    <submittedName>
        <fullName evidence="1">Helix-turn-helix transcriptional regulator</fullName>
    </submittedName>
</protein>
<dbReference type="SMART" id="SM00530">
    <property type="entry name" value="HTH_XRE"/>
    <property type="match status" value="1"/>
</dbReference>
<evidence type="ECO:0000313" key="1">
    <source>
        <dbReference type="EMBL" id="QQL45346.1"/>
    </source>
</evidence>
<accession>A0A6B3LBS5</accession>
<dbReference type="Gene3D" id="1.10.260.40">
    <property type="entry name" value="lambda repressor-like DNA-binding domains"/>
    <property type="match status" value="1"/>
</dbReference>
<dbReference type="RefSeq" id="WP_164363829.1">
    <property type="nucleotide sequence ID" value="NZ_CP066776.1"/>
</dbReference>
<dbReference type="CDD" id="cd00093">
    <property type="entry name" value="HTH_XRE"/>
    <property type="match status" value="1"/>
</dbReference>
<dbReference type="AlphaFoldDB" id="A0A6B3LBS5"/>
<dbReference type="EMBL" id="CP066776">
    <property type="protein sequence ID" value="QQL45346.1"/>
    <property type="molecule type" value="Genomic_DNA"/>
</dbReference>
<organism evidence="1 2">
    <name type="scientific">Sulfuriroseicoccus oceanibius</name>
    <dbReference type="NCBI Taxonomy" id="2707525"/>
    <lineage>
        <taxon>Bacteria</taxon>
        <taxon>Pseudomonadati</taxon>
        <taxon>Verrucomicrobiota</taxon>
        <taxon>Verrucomicrobiia</taxon>
        <taxon>Verrucomicrobiales</taxon>
        <taxon>Verrucomicrobiaceae</taxon>
        <taxon>Sulfuriroseicoccus</taxon>
    </lineage>
</organism>
<dbReference type="Proteomes" id="UP000475117">
    <property type="component" value="Chromosome"/>
</dbReference>
<dbReference type="InterPro" id="IPR010982">
    <property type="entry name" value="Lambda_DNA-bd_dom_sf"/>
</dbReference>
<sequence length="317" mass="35906">MSTLTSVETFYSSLGELIRAWRKHHKVSQEALAERIGVSAREIRRWESRGNKPSIPGEENLEDLAEATRIPFGVILSLAARLPIPVYYSMSQRHYSAAPDGLDRDYSNLLPRSVSDVHANAPVAKVLPIERAKQVERIMEYHYSVYPSQRQIDPGLILQAATDLPQFNMILNDPWGHFAGYASTLLISQECCQALVERKKRVEDLTVRDMRRPDQPSVMFVFSGYAAHCTITMVMMKHYFEAALHWYRRTGDRPMAAFAVSRNGLELFRHFGFTEDFTDPAERRALGMEITPTFGRTTLKSFVNTAFGGTLRGMGVA</sequence>
<proteinExistence type="predicted"/>
<keyword evidence="2" id="KW-1185">Reference proteome</keyword>
<dbReference type="GO" id="GO:0003677">
    <property type="term" value="F:DNA binding"/>
    <property type="evidence" value="ECO:0007669"/>
    <property type="project" value="InterPro"/>
</dbReference>
<dbReference type="PROSITE" id="PS50943">
    <property type="entry name" value="HTH_CROC1"/>
    <property type="match status" value="1"/>
</dbReference>
<dbReference type="Pfam" id="PF01381">
    <property type="entry name" value="HTH_3"/>
    <property type="match status" value="1"/>
</dbReference>
<dbReference type="InterPro" id="IPR001387">
    <property type="entry name" value="Cro/C1-type_HTH"/>
</dbReference>
<evidence type="ECO:0000313" key="2">
    <source>
        <dbReference type="Proteomes" id="UP000475117"/>
    </source>
</evidence>
<reference evidence="1 2" key="1">
    <citation type="submission" date="2020-12" db="EMBL/GenBank/DDBJ databases">
        <title>Sulforoseuscoccus oceanibium gen. nov., sp. nov., a representative of the phylum Verrucomicrobia with special cytoplasmic membrane, and proposal of Sulforoseuscoccusaceae fam. nov.</title>
        <authorList>
            <person name="Xi F."/>
        </authorList>
    </citation>
    <scope>NUCLEOTIDE SEQUENCE [LARGE SCALE GENOMIC DNA]</scope>
    <source>
        <strain evidence="1 2">T37</strain>
    </source>
</reference>
<gene>
    <name evidence="1" type="ORF">G3M56_001785</name>
</gene>
<dbReference type="SUPFAM" id="SSF47413">
    <property type="entry name" value="lambda repressor-like DNA-binding domains"/>
    <property type="match status" value="1"/>
</dbReference>
<name>A0A6B3LBS5_9BACT</name>
<dbReference type="KEGG" id="soa:G3M56_001785"/>